<evidence type="ECO:0000313" key="2">
    <source>
        <dbReference type="Proteomes" id="UP001162992"/>
    </source>
</evidence>
<sequence length="804" mass="91796">MMRTRAEMDGSSFVTGAGQNQRICSSIGGNQCFTPFNSKERWLLLKSLRNKVIRDIGFVIAGPSLLLDSDELPIVGSDILEGGWKRWPQTAKWLQGLDAVQVEHWFESNKCSHRLGDHFAKCVEYVLRFSPGIQVDRLFYSQQVLKDVKKDCPACCGCHQGHDEASSLLCEDGLCFYKIQGDSEPSPEKDFEMQNCSEKFTHVVRTRIYIKDEGCKLDFHIQPASCCGYNKTFPQYTDMDVAQLMPKTQSEVGNGGDEAHDIPFKQTKYEKELLVQRIRKQKKKKLQKQERQMLGKGIRNTVGEFDFLFQTTRQDACGTLQTMNFKDPAKFKINNLSTDPSSGSPSTNLIETMVHHWEVSVKFLLYVGPWEAFGLPTPDYAWWSLKSLKLESSGSNQGNSHLYCCSEHYNYGKGYHACLSDSDFHNYNILRRCREHTLWGEEEFMGCFLGPHAGETLADRKNRLKKQIFLSSNPSAASVVFKLFGNGHRGSPGSAGNTRLHCALQEAGSTDCHNFKNLDQAEVDEQFRRDADGQDNKVLKVLPRALLRGYLFYEYQLWHFLSAHCCSLGLENLPDVQSHEKLNEQDNGSLLNRDLVCWESSFCKDQGNATCFLDLENDSEHHTDVLKNNMLKRLSMNDKCKKAHLNPEQWIGWWIHVGDFSEFANHPIHGRSLWYIVPKHEWLSPVMITAHGDGCEALLTVENFLMIAKTVAKEATEKDIPRKRRFMVAEVCWNQEIVDENIDTSVDVIRSGEWFEVSRGFVVEDTWPDSKAYAPHGFVTSWSPNLKNSCQNYHNLHDAKEAFF</sequence>
<gene>
    <name evidence="1" type="ORF">O6H91_21G048800</name>
</gene>
<reference evidence="2" key="1">
    <citation type="journal article" date="2024" name="Proc. Natl. Acad. Sci. U.S.A.">
        <title>Extraordinary preservation of gene collinearity over three hundred million years revealed in homosporous lycophytes.</title>
        <authorList>
            <person name="Li C."/>
            <person name="Wickell D."/>
            <person name="Kuo L.Y."/>
            <person name="Chen X."/>
            <person name="Nie B."/>
            <person name="Liao X."/>
            <person name="Peng D."/>
            <person name="Ji J."/>
            <person name="Jenkins J."/>
            <person name="Williams M."/>
            <person name="Shu S."/>
            <person name="Plott C."/>
            <person name="Barry K."/>
            <person name="Rajasekar S."/>
            <person name="Grimwood J."/>
            <person name="Han X."/>
            <person name="Sun S."/>
            <person name="Hou Z."/>
            <person name="He W."/>
            <person name="Dai G."/>
            <person name="Sun C."/>
            <person name="Schmutz J."/>
            <person name="Leebens-Mack J.H."/>
            <person name="Li F.W."/>
            <person name="Wang L."/>
        </authorList>
    </citation>
    <scope>NUCLEOTIDE SEQUENCE [LARGE SCALE GENOMIC DNA]</scope>
    <source>
        <strain evidence="2">cv. PW_Plant_1</strain>
    </source>
</reference>
<comment type="caution">
    <text evidence="1">The sequence shown here is derived from an EMBL/GenBank/DDBJ whole genome shotgun (WGS) entry which is preliminary data.</text>
</comment>
<protein>
    <submittedName>
        <fullName evidence="1">Uncharacterized protein</fullName>
    </submittedName>
</protein>
<dbReference type="Proteomes" id="UP001162992">
    <property type="component" value="Chromosome 21"/>
</dbReference>
<organism evidence="1 2">
    <name type="scientific">Diphasiastrum complanatum</name>
    <name type="common">Issler's clubmoss</name>
    <name type="synonym">Lycopodium complanatum</name>
    <dbReference type="NCBI Taxonomy" id="34168"/>
    <lineage>
        <taxon>Eukaryota</taxon>
        <taxon>Viridiplantae</taxon>
        <taxon>Streptophyta</taxon>
        <taxon>Embryophyta</taxon>
        <taxon>Tracheophyta</taxon>
        <taxon>Lycopodiopsida</taxon>
        <taxon>Lycopodiales</taxon>
        <taxon>Lycopodiaceae</taxon>
        <taxon>Lycopodioideae</taxon>
        <taxon>Diphasiastrum</taxon>
    </lineage>
</organism>
<accession>A0ACC2AKH5</accession>
<name>A0ACC2AKH5_DIPCM</name>
<proteinExistence type="predicted"/>
<keyword evidence="2" id="KW-1185">Reference proteome</keyword>
<dbReference type="EMBL" id="CM055112">
    <property type="protein sequence ID" value="KAJ7517986.1"/>
    <property type="molecule type" value="Genomic_DNA"/>
</dbReference>
<evidence type="ECO:0000313" key="1">
    <source>
        <dbReference type="EMBL" id="KAJ7517986.1"/>
    </source>
</evidence>